<gene>
    <name evidence="1" type="ORF">UFOPK1811_00394</name>
    <name evidence="2" type="ORF">UFOPK2360_00692</name>
    <name evidence="3" type="ORF">UFOPK2659_00195</name>
    <name evidence="4" type="ORF">UFOPK2922_01024</name>
    <name evidence="5" type="ORF">UFOPK3306_00464</name>
    <name evidence="6" type="ORF">UFOPK4209_00914</name>
</gene>
<dbReference type="EMBL" id="CAFBPY010000155">
    <property type="protein sequence ID" value="CAB5039756.1"/>
    <property type="molecule type" value="Genomic_DNA"/>
</dbReference>
<proteinExistence type="predicted"/>
<dbReference type="EMBL" id="CAEZUJ010000009">
    <property type="protein sequence ID" value="CAB4594778.1"/>
    <property type="molecule type" value="Genomic_DNA"/>
</dbReference>
<evidence type="ECO:0000313" key="2">
    <source>
        <dbReference type="EMBL" id="CAB4683044.1"/>
    </source>
</evidence>
<dbReference type="EMBL" id="CAEZXH010000034">
    <property type="protein sequence ID" value="CAB4683044.1"/>
    <property type="molecule type" value="Genomic_DNA"/>
</dbReference>
<evidence type="ECO:0000313" key="4">
    <source>
        <dbReference type="EMBL" id="CAB4780785.1"/>
    </source>
</evidence>
<evidence type="ECO:0000313" key="5">
    <source>
        <dbReference type="EMBL" id="CAB4861858.1"/>
    </source>
</evidence>
<evidence type="ECO:0000313" key="1">
    <source>
        <dbReference type="EMBL" id="CAB4594778.1"/>
    </source>
</evidence>
<sequence length="106" mass="11081">MKIGITDLAVLPRIEEFTGTSRHPRIFKPSSFAIASIRAIGASDAKNAIPAAYEPAAGKSKSVTARKNKSGILIRIPAPSPLSVSAPDAPRCSKLRNAVNPCATIS</sequence>
<protein>
    <submittedName>
        <fullName evidence="2">Unannotated protein</fullName>
    </submittedName>
</protein>
<accession>A0A6J6NDJ5</accession>
<dbReference type="AlphaFoldDB" id="A0A6J6NDJ5"/>
<dbReference type="EMBL" id="CAEZYJ010000012">
    <property type="protein sequence ID" value="CAB4712712.1"/>
    <property type="molecule type" value="Genomic_DNA"/>
</dbReference>
<organism evidence="2">
    <name type="scientific">freshwater metagenome</name>
    <dbReference type="NCBI Taxonomy" id="449393"/>
    <lineage>
        <taxon>unclassified sequences</taxon>
        <taxon>metagenomes</taxon>
        <taxon>ecological metagenomes</taxon>
    </lineage>
</organism>
<dbReference type="EMBL" id="CAEZZS010000049">
    <property type="protein sequence ID" value="CAB4780785.1"/>
    <property type="molecule type" value="Genomic_DNA"/>
</dbReference>
<reference evidence="2" key="1">
    <citation type="submission" date="2020-05" db="EMBL/GenBank/DDBJ databases">
        <authorList>
            <person name="Chiriac C."/>
            <person name="Salcher M."/>
            <person name="Ghai R."/>
            <person name="Kavagutti S V."/>
        </authorList>
    </citation>
    <scope>NUCLEOTIDE SEQUENCE</scope>
</reference>
<name>A0A6J6NDJ5_9ZZZZ</name>
<evidence type="ECO:0000313" key="3">
    <source>
        <dbReference type="EMBL" id="CAB4712712.1"/>
    </source>
</evidence>
<evidence type="ECO:0000313" key="6">
    <source>
        <dbReference type="EMBL" id="CAB5039756.1"/>
    </source>
</evidence>
<dbReference type="EMBL" id="CAFBLI010000023">
    <property type="protein sequence ID" value="CAB4861858.1"/>
    <property type="molecule type" value="Genomic_DNA"/>
</dbReference>